<gene>
    <name evidence="1" type="ORF">LCGC14_1524780</name>
</gene>
<proteinExistence type="predicted"/>
<dbReference type="EMBL" id="LAZR01011358">
    <property type="protein sequence ID" value="KKM62131.1"/>
    <property type="molecule type" value="Genomic_DNA"/>
</dbReference>
<organism evidence="1">
    <name type="scientific">marine sediment metagenome</name>
    <dbReference type="NCBI Taxonomy" id="412755"/>
    <lineage>
        <taxon>unclassified sequences</taxon>
        <taxon>metagenomes</taxon>
        <taxon>ecological metagenomes</taxon>
    </lineage>
</organism>
<name>A0A0F9JIE7_9ZZZZ</name>
<sequence>MSEKLKDWHEELKGWTEAKQMRGIWRIYALFISPDERKSAIVSLEDGSIIAIYDRGKKEMEYAAPTLIKGLNLLHRPTTCPLFLRDLGALIAKGARCDHCKVMYTSVEDFMERNPRRGEDPDLFVDSFCWDAYQEKRKKE</sequence>
<evidence type="ECO:0000313" key="1">
    <source>
        <dbReference type="EMBL" id="KKM62131.1"/>
    </source>
</evidence>
<accession>A0A0F9JIE7</accession>
<protein>
    <submittedName>
        <fullName evidence="1">Uncharacterized protein</fullName>
    </submittedName>
</protein>
<reference evidence="1" key="1">
    <citation type="journal article" date="2015" name="Nature">
        <title>Complex archaea that bridge the gap between prokaryotes and eukaryotes.</title>
        <authorList>
            <person name="Spang A."/>
            <person name="Saw J.H."/>
            <person name="Jorgensen S.L."/>
            <person name="Zaremba-Niedzwiedzka K."/>
            <person name="Martijn J."/>
            <person name="Lind A.E."/>
            <person name="van Eijk R."/>
            <person name="Schleper C."/>
            <person name="Guy L."/>
            <person name="Ettema T.J."/>
        </authorList>
    </citation>
    <scope>NUCLEOTIDE SEQUENCE</scope>
</reference>
<dbReference type="AlphaFoldDB" id="A0A0F9JIE7"/>
<comment type="caution">
    <text evidence="1">The sequence shown here is derived from an EMBL/GenBank/DDBJ whole genome shotgun (WGS) entry which is preliminary data.</text>
</comment>